<evidence type="ECO:0000313" key="3">
    <source>
        <dbReference type="Proteomes" id="UP001589667"/>
    </source>
</evidence>
<keyword evidence="3" id="KW-1185">Reference proteome</keyword>
<comment type="caution">
    <text evidence="2">The sequence shown here is derived from an EMBL/GenBank/DDBJ whole genome shotgun (WGS) entry which is preliminary data.</text>
</comment>
<gene>
    <name evidence="2" type="ORF">ACFFQV_12760</name>
</gene>
<feature type="domain" description="RES" evidence="1">
    <location>
        <begin position="97"/>
        <end position="241"/>
    </location>
</feature>
<dbReference type="RefSeq" id="WP_157422187.1">
    <property type="nucleotide sequence ID" value="NZ_BAAANI010000002.1"/>
</dbReference>
<accession>A0ABV5SS27</accession>
<organism evidence="2 3">
    <name type="scientific">Agromyces lapidis</name>
    <dbReference type="NCBI Taxonomy" id="279574"/>
    <lineage>
        <taxon>Bacteria</taxon>
        <taxon>Bacillati</taxon>
        <taxon>Actinomycetota</taxon>
        <taxon>Actinomycetes</taxon>
        <taxon>Micrococcales</taxon>
        <taxon>Microbacteriaceae</taxon>
        <taxon>Agromyces</taxon>
    </lineage>
</organism>
<protein>
    <submittedName>
        <fullName evidence="2">RES domain-containing protein</fullName>
    </submittedName>
</protein>
<dbReference type="Pfam" id="PF08808">
    <property type="entry name" value="RES"/>
    <property type="match status" value="1"/>
</dbReference>
<proteinExistence type="predicted"/>
<reference evidence="2 3" key="1">
    <citation type="submission" date="2024-09" db="EMBL/GenBank/DDBJ databases">
        <authorList>
            <person name="Sun Q."/>
            <person name="Mori K."/>
        </authorList>
    </citation>
    <scope>NUCLEOTIDE SEQUENCE [LARGE SCALE GENOMIC DNA]</scope>
    <source>
        <strain evidence="2 3">JCM 14321</strain>
    </source>
</reference>
<evidence type="ECO:0000313" key="2">
    <source>
        <dbReference type="EMBL" id="MFB9643160.1"/>
    </source>
</evidence>
<dbReference type="Proteomes" id="UP001589667">
    <property type="component" value="Unassembled WGS sequence"/>
</dbReference>
<dbReference type="EMBL" id="JBHMBL010000002">
    <property type="protein sequence ID" value="MFB9643160.1"/>
    <property type="molecule type" value="Genomic_DNA"/>
</dbReference>
<sequence>MPDSSVQDSYINYLKELDTERFAQRARAFWDAPPESNESVLERFLDVVSVRDAQEVVSASYSIGTLNYPAAQTMWRARRIGRTAGTTAIPDMNREADLWEAPTPYVRSPGRLNQVGESVLYCSVGDPVVAMIEARVPSGERFALIRYETIRAATLTQIAADTPPDWLPPELFATHATVVAFYRDVFTREFDGRNDLTYVLSNRVAKDWFDLPDSAVDGWSFPSIARGRGVNAAFRPVKAHEVLRVVGVAYCEAVSTGLLGPGIKAFGFSPGPAESERDFRWFQMGSAFQTSRFPEFHNYETA</sequence>
<dbReference type="InterPro" id="IPR014914">
    <property type="entry name" value="RES_dom"/>
</dbReference>
<evidence type="ECO:0000259" key="1">
    <source>
        <dbReference type="Pfam" id="PF08808"/>
    </source>
</evidence>
<name>A0ABV5SS27_9MICO</name>